<dbReference type="OrthoDB" id="3361333at2759"/>
<keyword evidence="11" id="KW-0137">Centromere</keyword>
<keyword evidence="13" id="KW-0175">Coiled coil</keyword>
<organism evidence="15 16">
    <name type="scientific">Tilletiopsis washingtonensis</name>
    <dbReference type="NCBI Taxonomy" id="58919"/>
    <lineage>
        <taxon>Eukaryota</taxon>
        <taxon>Fungi</taxon>
        <taxon>Dikarya</taxon>
        <taxon>Basidiomycota</taxon>
        <taxon>Ustilaginomycotina</taxon>
        <taxon>Exobasidiomycetes</taxon>
        <taxon>Entylomatales</taxon>
        <taxon>Entylomatales incertae sedis</taxon>
        <taxon>Tilletiopsis</taxon>
    </lineage>
</organism>
<dbReference type="GeneID" id="37270311"/>
<keyword evidence="10" id="KW-0539">Nucleus</keyword>
<dbReference type="GO" id="GO:0042729">
    <property type="term" value="C:DASH complex"/>
    <property type="evidence" value="ECO:0007669"/>
    <property type="project" value="InterPro"/>
</dbReference>
<sequence length="203" mass="22290">MSTSAPRHSLYPATAHLAPSYGAPQHSASLSSLASCVASVELSCQTLESSVALLQTATADMPRLAKVLASRRHFDLVSERDIRSARDHLSAEIAPQLRELIPLAEQALEREEKVVKSLKSKHQQITARQAQLTSMHAPARVSLKARPAQADGPDLEATRRKVEELRGRKETLQKRVEKLETEVEREETEASLLAASSKVRTSN</sequence>
<name>A0A316Z849_9BASI</name>
<evidence type="ECO:0000313" key="15">
    <source>
        <dbReference type="EMBL" id="PWN97214.1"/>
    </source>
</evidence>
<evidence type="ECO:0000256" key="10">
    <source>
        <dbReference type="ARBA" id="ARBA00023242"/>
    </source>
</evidence>
<gene>
    <name evidence="15" type="ORF">FA09DRAFT_330846</name>
</gene>
<evidence type="ECO:0000256" key="1">
    <source>
        <dbReference type="ARBA" id="ARBA00004123"/>
    </source>
</evidence>
<reference evidence="15 16" key="1">
    <citation type="journal article" date="2018" name="Mol. Biol. Evol.">
        <title>Broad Genomic Sampling Reveals a Smut Pathogenic Ancestry of the Fungal Clade Ustilaginomycotina.</title>
        <authorList>
            <person name="Kijpornyongpan T."/>
            <person name="Mondo S.J."/>
            <person name="Barry K."/>
            <person name="Sandor L."/>
            <person name="Lee J."/>
            <person name="Lipzen A."/>
            <person name="Pangilinan J."/>
            <person name="LaButti K."/>
            <person name="Hainaut M."/>
            <person name="Henrissat B."/>
            <person name="Grigoriev I.V."/>
            <person name="Spatafora J.W."/>
            <person name="Aime M.C."/>
        </authorList>
    </citation>
    <scope>NUCLEOTIDE SEQUENCE [LARGE SCALE GENOMIC DNA]</scope>
    <source>
        <strain evidence="15 16">MCA 4186</strain>
    </source>
</reference>
<comment type="subcellular location">
    <subcellularLocation>
        <location evidence="3">Chromosome</location>
        <location evidence="3">Centromere</location>
        <location evidence="3">Kinetochore</location>
    </subcellularLocation>
    <subcellularLocation>
        <location evidence="2">Cytoplasm</location>
        <location evidence="2">Cytoskeleton</location>
        <location evidence="2">Spindle</location>
    </subcellularLocation>
    <subcellularLocation>
        <location evidence="1">Nucleus</location>
    </subcellularLocation>
</comment>
<comment type="similarity">
    <text evidence="4">Belongs to the DASH complex SPC19 family.</text>
</comment>
<evidence type="ECO:0000256" key="14">
    <source>
        <dbReference type="SAM" id="MobiDB-lite"/>
    </source>
</evidence>
<evidence type="ECO:0000256" key="12">
    <source>
        <dbReference type="ARBA" id="ARBA00032583"/>
    </source>
</evidence>
<accession>A0A316Z849</accession>
<dbReference type="Proteomes" id="UP000245946">
    <property type="component" value="Unassembled WGS sequence"/>
</dbReference>
<keyword evidence="6" id="KW-0158">Chromosome</keyword>
<evidence type="ECO:0000256" key="2">
    <source>
        <dbReference type="ARBA" id="ARBA00004186"/>
    </source>
</evidence>
<evidence type="ECO:0000256" key="8">
    <source>
        <dbReference type="ARBA" id="ARBA00022838"/>
    </source>
</evidence>
<keyword evidence="16" id="KW-1185">Reference proteome</keyword>
<evidence type="ECO:0000256" key="5">
    <source>
        <dbReference type="ARBA" id="ARBA00016329"/>
    </source>
</evidence>
<evidence type="ECO:0000256" key="4">
    <source>
        <dbReference type="ARBA" id="ARBA00008952"/>
    </source>
</evidence>
<dbReference type="STRING" id="58919.A0A316Z849"/>
<evidence type="ECO:0000256" key="9">
    <source>
        <dbReference type="ARBA" id="ARBA00023212"/>
    </source>
</evidence>
<evidence type="ECO:0000256" key="6">
    <source>
        <dbReference type="ARBA" id="ARBA00022454"/>
    </source>
</evidence>
<dbReference type="GO" id="GO:0008608">
    <property type="term" value="P:attachment of spindle microtubules to kinetochore"/>
    <property type="evidence" value="ECO:0007669"/>
    <property type="project" value="InterPro"/>
</dbReference>
<proteinExistence type="inferred from homology"/>
<dbReference type="PANTHER" id="PTHR28262">
    <property type="entry name" value="DASH COMPLEX SUBUNIT SPC19"/>
    <property type="match status" value="1"/>
</dbReference>
<dbReference type="AlphaFoldDB" id="A0A316Z849"/>
<dbReference type="PANTHER" id="PTHR28262:SF1">
    <property type="entry name" value="DASH COMPLEX SUBUNIT SPC19"/>
    <property type="match status" value="1"/>
</dbReference>
<feature type="coiled-coil region" evidence="13">
    <location>
        <begin position="101"/>
        <end position="128"/>
    </location>
</feature>
<evidence type="ECO:0000256" key="11">
    <source>
        <dbReference type="ARBA" id="ARBA00023328"/>
    </source>
</evidence>
<protein>
    <recommendedName>
        <fullName evidence="5">DASH complex subunit SPC19</fullName>
    </recommendedName>
    <alternativeName>
        <fullName evidence="12">Outer kinetochore protein SPC19</fullName>
    </alternativeName>
</protein>
<dbReference type="InterPro" id="IPR013251">
    <property type="entry name" value="DASH_Spc19"/>
</dbReference>
<keyword evidence="7" id="KW-0963">Cytoplasm</keyword>
<dbReference type="RefSeq" id="XP_025597493.1">
    <property type="nucleotide sequence ID" value="XM_025742767.1"/>
</dbReference>
<evidence type="ECO:0000256" key="7">
    <source>
        <dbReference type="ARBA" id="ARBA00022490"/>
    </source>
</evidence>
<evidence type="ECO:0000313" key="16">
    <source>
        <dbReference type="Proteomes" id="UP000245946"/>
    </source>
</evidence>
<keyword evidence="8" id="KW-0995">Kinetochore</keyword>
<evidence type="ECO:0000256" key="3">
    <source>
        <dbReference type="ARBA" id="ARBA00004629"/>
    </source>
</evidence>
<keyword evidence="9" id="KW-0206">Cytoskeleton</keyword>
<feature type="region of interest" description="Disordered" evidence="14">
    <location>
        <begin position="178"/>
        <end position="203"/>
    </location>
</feature>
<dbReference type="GO" id="GO:0005876">
    <property type="term" value="C:spindle microtubule"/>
    <property type="evidence" value="ECO:0007669"/>
    <property type="project" value="InterPro"/>
</dbReference>
<dbReference type="Pfam" id="PF08287">
    <property type="entry name" value="DASH_Spc19"/>
    <property type="match status" value="1"/>
</dbReference>
<dbReference type="EMBL" id="KZ819296">
    <property type="protein sequence ID" value="PWN97214.1"/>
    <property type="molecule type" value="Genomic_DNA"/>
</dbReference>
<evidence type="ECO:0000256" key="13">
    <source>
        <dbReference type="SAM" id="Coils"/>
    </source>
</evidence>